<accession>A0ABY7TLJ3</accession>
<evidence type="ECO:0000313" key="2">
    <source>
        <dbReference type="EMBL" id="WCT72729.1"/>
    </source>
</evidence>
<keyword evidence="1" id="KW-0812">Transmembrane</keyword>
<dbReference type="EMBL" id="CP117411">
    <property type="protein sequence ID" value="WCT72729.1"/>
    <property type="molecule type" value="Genomic_DNA"/>
</dbReference>
<keyword evidence="3" id="KW-1185">Reference proteome</keyword>
<organism evidence="2 3">
    <name type="scientific">Sphingomonas naphthae</name>
    <dbReference type="NCBI Taxonomy" id="1813468"/>
    <lineage>
        <taxon>Bacteria</taxon>
        <taxon>Pseudomonadati</taxon>
        <taxon>Pseudomonadota</taxon>
        <taxon>Alphaproteobacteria</taxon>
        <taxon>Sphingomonadales</taxon>
        <taxon>Sphingomonadaceae</taxon>
        <taxon>Sphingomonas</taxon>
    </lineage>
</organism>
<proteinExistence type="predicted"/>
<dbReference type="InterPro" id="IPR029058">
    <property type="entry name" value="AB_hydrolase_fold"/>
</dbReference>
<dbReference type="SUPFAM" id="SSF53474">
    <property type="entry name" value="alpha/beta-Hydrolases"/>
    <property type="match status" value="1"/>
</dbReference>
<dbReference type="Proteomes" id="UP001220395">
    <property type="component" value="Chromosome"/>
</dbReference>
<evidence type="ECO:0000313" key="3">
    <source>
        <dbReference type="Proteomes" id="UP001220395"/>
    </source>
</evidence>
<gene>
    <name evidence="2" type="ORF">PQ455_13945</name>
</gene>
<sequence>MAARRFLYVIAGAIMLLLGAAVGWNLFWDRMLSFSFVPGVSFAKSAVGTAPDFTRADGWLSRPDLPQDPSRWLPDGMARTANPQVAVFYVSPTTFLGRDRWNAPLDDHEANERLRLFASSQASAFNAVGAVWAPRYRQATIGAFLSDGEDAQKALDFAYQDIARGFDAFLAQIPRNRPILLAGHSQGSLHLMRLLKEKIAGKPVADRIVAAYLPGWPISMTADLPAMGLPACTAPGQAGCILSWQSFADGGDPRLLDKHFDTTTGLTGAPRKSTAMLCVNPLTGAPGTAALASANRGALVPRAGLHGADLVPAKVPARCDARGLLMIGDAPAGYGAYVLPGNNFHVFDYALFWANLRADAEARAKTYLGKAWTPLRP</sequence>
<keyword evidence="1" id="KW-1133">Transmembrane helix</keyword>
<feature type="transmembrane region" description="Helical" evidence="1">
    <location>
        <begin position="6"/>
        <end position="27"/>
    </location>
</feature>
<dbReference type="Pfam" id="PF11288">
    <property type="entry name" value="DUF3089"/>
    <property type="match status" value="1"/>
</dbReference>
<dbReference type="RefSeq" id="WP_273686699.1">
    <property type="nucleotide sequence ID" value="NZ_CP117411.1"/>
</dbReference>
<dbReference type="InterPro" id="IPR021440">
    <property type="entry name" value="DUF3089"/>
</dbReference>
<evidence type="ECO:0000256" key="1">
    <source>
        <dbReference type="SAM" id="Phobius"/>
    </source>
</evidence>
<protein>
    <submittedName>
        <fullName evidence="2">DUF3089 domain-containing protein</fullName>
    </submittedName>
</protein>
<reference evidence="2 3" key="1">
    <citation type="submission" date="2023-02" db="EMBL/GenBank/DDBJ databases">
        <title>Genome sequence of Sphingomonas naphthae.</title>
        <authorList>
            <person name="Kim S."/>
            <person name="Heo J."/>
            <person name="Kwon S.-W."/>
        </authorList>
    </citation>
    <scope>NUCLEOTIDE SEQUENCE [LARGE SCALE GENOMIC DNA]</scope>
    <source>
        <strain evidence="2 3">KACC 18716</strain>
    </source>
</reference>
<keyword evidence="1" id="KW-0472">Membrane</keyword>
<name>A0ABY7TLJ3_9SPHN</name>